<evidence type="ECO:0000313" key="2">
    <source>
        <dbReference type="EMBL" id="KAK4543330.1"/>
    </source>
</evidence>
<accession>A0AAV9JDZ6</accession>
<comment type="caution">
    <text evidence="2">The sequence shown here is derived from an EMBL/GenBank/DDBJ whole genome shotgun (WGS) entry which is preliminary data.</text>
</comment>
<dbReference type="AlphaFoldDB" id="A0AAV9JDZ6"/>
<organism evidence="2 3">
    <name type="scientific">Oleoguttula mirabilis</name>
    <dbReference type="NCBI Taxonomy" id="1507867"/>
    <lineage>
        <taxon>Eukaryota</taxon>
        <taxon>Fungi</taxon>
        <taxon>Dikarya</taxon>
        <taxon>Ascomycota</taxon>
        <taxon>Pezizomycotina</taxon>
        <taxon>Dothideomycetes</taxon>
        <taxon>Dothideomycetidae</taxon>
        <taxon>Mycosphaerellales</taxon>
        <taxon>Teratosphaeriaceae</taxon>
        <taxon>Oleoguttula</taxon>
    </lineage>
</organism>
<feature type="region of interest" description="Disordered" evidence="1">
    <location>
        <begin position="576"/>
        <end position="604"/>
    </location>
</feature>
<name>A0AAV9JDZ6_9PEZI</name>
<reference evidence="2 3" key="1">
    <citation type="submission" date="2021-11" db="EMBL/GenBank/DDBJ databases">
        <title>Black yeast isolated from Biological Soil Crust.</title>
        <authorList>
            <person name="Kurbessoian T."/>
        </authorList>
    </citation>
    <scope>NUCLEOTIDE SEQUENCE [LARGE SCALE GENOMIC DNA]</scope>
    <source>
        <strain evidence="2 3">CCFEE 5522</strain>
    </source>
</reference>
<feature type="region of interest" description="Disordered" evidence="1">
    <location>
        <begin position="705"/>
        <end position="759"/>
    </location>
</feature>
<feature type="compositionally biased region" description="Pro residues" evidence="1">
    <location>
        <begin position="173"/>
        <end position="183"/>
    </location>
</feature>
<feature type="compositionally biased region" description="Basic and acidic residues" evidence="1">
    <location>
        <begin position="954"/>
        <end position="971"/>
    </location>
</feature>
<feature type="compositionally biased region" description="Polar residues" evidence="1">
    <location>
        <begin position="395"/>
        <end position="407"/>
    </location>
</feature>
<feature type="compositionally biased region" description="Basic and acidic residues" evidence="1">
    <location>
        <begin position="36"/>
        <end position="47"/>
    </location>
</feature>
<feature type="compositionally biased region" description="Polar residues" evidence="1">
    <location>
        <begin position="281"/>
        <end position="297"/>
    </location>
</feature>
<feature type="region of interest" description="Disordered" evidence="1">
    <location>
        <begin position="165"/>
        <end position="245"/>
    </location>
</feature>
<gene>
    <name evidence="2" type="ORF">LTR36_005689</name>
</gene>
<dbReference type="EMBL" id="JAVFHQ010000033">
    <property type="protein sequence ID" value="KAK4543330.1"/>
    <property type="molecule type" value="Genomic_DNA"/>
</dbReference>
<sequence>MPGYRRPHTTAFAPGDLQGFDTLEKAFRVKQWSGPRLDKSQVLDVKRQSAPATYADIPSSEDGSAGSQTTEGGPKHGNTRGPDTETRKESAHQLVTPLHERSNGLMLRHTSGKVVTPPHLTRENSGLPPTPPTMADSDDVKPRTESLTSNLQFADAVRNALQTQKSGLSTPGPYLPTPDPSPPGTSDNLASSSLQRTHLHPVGAHHLRQYPSSRADSYHTAREAPTPSASQLHLPHTPSPELQSSSFWTDSIRGLHSGAAGVGLASVQETPPSSYERFCQDQASAASETSGRSSTPTPVHRLTQRPRSPYQAVASDSDFDKHISYISDRSFEQQASAEDVNNLVYLQIQAENVKRHSAISNDNEVPAGIWFLEQPMKDHRLRRTAKAQSLRKVSGSDNDSQIASMDSSARKQLRHKKAMIPSRSLESSPTVEPNTNARRTSRQPAGDGERSSINRLTMEAIEDMIRENEASMERERRGCLDTSDYSRQPIAGRHTLRHSPKTERLVSHTTPSERGSKIVSPTLRHVSAPLPPLNHFPGLARFEDDDHVERMNVARPPKQHTPLRSPERTLRHFSAEKKLENNHHVRHTSLDATNNLRPSSPRKSLDARFLHPSTTPVSTSQFSDRSEAEVCEAKGINIYPHNNHSLLLVQHGSSAVSKDIPALSPTNHLRLTNDQLGFGLPLFTAHVQEPSPILASAKPAIHVDSPLTNPRAAPEPPAFKVIPPTPNEELDRQLAAPEDDERQDERPSPPQRRLSLKQRARRFSESFIEQPLFGRSLSLRKQPKRASDDNEVRPTHLSPLWRPTYLWDGYDSEDEYDDMELDGMSTSARLPQGGDTSDFEEREQERKRKRRGVLPRNMSVRMPGFRGQGGFLLGNSLGLDRHGTNNRRHYVVKKESMGGMSGTRGGYVGELRKRGSEEMSRQMVGGRGTFTLPFSGGRTVQYVGFERFRQRLEERRGEKEERVRERRREALRGQIQRAK</sequence>
<proteinExistence type="predicted"/>
<feature type="region of interest" description="Disordered" evidence="1">
    <location>
        <begin position="954"/>
        <end position="979"/>
    </location>
</feature>
<feature type="compositionally biased region" description="Basic residues" evidence="1">
    <location>
        <begin position="197"/>
        <end position="208"/>
    </location>
</feature>
<evidence type="ECO:0000313" key="3">
    <source>
        <dbReference type="Proteomes" id="UP001324427"/>
    </source>
</evidence>
<feature type="compositionally biased region" description="Basic and acidic residues" evidence="1">
    <location>
        <begin position="82"/>
        <end position="91"/>
    </location>
</feature>
<protein>
    <submittedName>
        <fullName evidence="2">Uncharacterized protein</fullName>
    </submittedName>
</protein>
<feature type="compositionally biased region" description="Polar residues" evidence="1">
    <location>
        <begin position="61"/>
        <end position="71"/>
    </location>
</feature>
<feature type="region of interest" description="Disordered" evidence="1">
    <location>
        <begin position="386"/>
        <end position="455"/>
    </location>
</feature>
<feature type="region of interest" description="Disordered" evidence="1">
    <location>
        <begin position="273"/>
        <end position="314"/>
    </location>
</feature>
<dbReference type="Proteomes" id="UP001324427">
    <property type="component" value="Unassembled WGS sequence"/>
</dbReference>
<feature type="region of interest" description="Disordered" evidence="1">
    <location>
        <begin position="32"/>
        <end position="146"/>
    </location>
</feature>
<feature type="region of interest" description="Disordered" evidence="1">
    <location>
        <begin position="495"/>
        <end position="516"/>
    </location>
</feature>
<feature type="region of interest" description="Disordered" evidence="1">
    <location>
        <begin position="824"/>
        <end position="852"/>
    </location>
</feature>
<evidence type="ECO:0000256" key="1">
    <source>
        <dbReference type="SAM" id="MobiDB-lite"/>
    </source>
</evidence>
<feature type="compositionally biased region" description="Polar residues" evidence="1">
    <location>
        <begin position="590"/>
        <end position="602"/>
    </location>
</feature>
<feature type="compositionally biased region" description="Polar residues" evidence="1">
    <location>
        <begin position="424"/>
        <end position="438"/>
    </location>
</feature>
<keyword evidence="3" id="KW-1185">Reference proteome</keyword>